<keyword evidence="2" id="KW-1185">Reference proteome</keyword>
<organism evidence="1 2">
    <name type="scientific">Caerostris extrusa</name>
    <name type="common">Bark spider</name>
    <name type="synonym">Caerostris bankana</name>
    <dbReference type="NCBI Taxonomy" id="172846"/>
    <lineage>
        <taxon>Eukaryota</taxon>
        <taxon>Metazoa</taxon>
        <taxon>Ecdysozoa</taxon>
        <taxon>Arthropoda</taxon>
        <taxon>Chelicerata</taxon>
        <taxon>Arachnida</taxon>
        <taxon>Araneae</taxon>
        <taxon>Araneomorphae</taxon>
        <taxon>Entelegynae</taxon>
        <taxon>Araneoidea</taxon>
        <taxon>Araneidae</taxon>
        <taxon>Caerostris</taxon>
    </lineage>
</organism>
<sequence length="91" mass="10624">METLDARLIGGSHLPPRTQRMDILACRFTISLDRRFRYDESRFSIASQVWNQGPLVLKPKSVQIIQSFQPSWTSCKCWADYFMCVCPRPKL</sequence>
<proteinExistence type="predicted"/>
<dbReference type="AlphaFoldDB" id="A0AAV4T1Q3"/>
<name>A0AAV4T1Q3_CAEEX</name>
<comment type="caution">
    <text evidence="1">The sequence shown here is derived from an EMBL/GenBank/DDBJ whole genome shotgun (WGS) entry which is preliminary data.</text>
</comment>
<dbReference type="Proteomes" id="UP001054945">
    <property type="component" value="Unassembled WGS sequence"/>
</dbReference>
<protein>
    <submittedName>
        <fullName evidence="1">Uncharacterized protein</fullName>
    </submittedName>
</protein>
<gene>
    <name evidence="1" type="ORF">CEXT_491391</name>
</gene>
<accession>A0AAV4T1Q3</accession>
<reference evidence="1 2" key="1">
    <citation type="submission" date="2021-06" db="EMBL/GenBank/DDBJ databases">
        <title>Caerostris extrusa draft genome.</title>
        <authorList>
            <person name="Kono N."/>
            <person name="Arakawa K."/>
        </authorList>
    </citation>
    <scope>NUCLEOTIDE SEQUENCE [LARGE SCALE GENOMIC DNA]</scope>
</reference>
<evidence type="ECO:0000313" key="2">
    <source>
        <dbReference type="Proteomes" id="UP001054945"/>
    </source>
</evidence>
<dbReference type="EMBL" id="BPLR01010219">
    <property type="protein sequence ID" value="GIY37818.1"/>
    <property type="molecule type" value="Genomic_DNA"/>
</dbReference>
<evidence type="ECO:0000313" key="1">
    <source>
        <dbReference type="EMBL" id="GIY37818.1"/>
    </source>
</evidence>